<evidence type="ECO:0000313" key="3">
    <source>
        <dbReference type="Proteomes" id="UP000238296"/>
    </source>
</evidence>
<dbReference type="EMBL" id="PPEA01000217">
    <property type="protein sequence ID" value="PQM48233.1"/>
    <property type="molecule type" value="Genomic_DNA"/>
</dbReference>
<comment type="caution">
    <text evidence="2">The sequence shown here is derived from an EMBL/GenBank/DDBJ whole genome shotgun (WGS) entry which is preliminary data.</text>
</comment>
<reference evidence="2 3" key="1">
    <citation type="journal article" date="2017" name="Int. J. Syst. Evol. Microbiol.">
        <title>Mycobacterium talmoniae sp. nov., a slowly growing mycobacterium isolated from human respiratory samples.</title>
        <authorList>
            <person name="Davidson R.M."/>
            <person name="DeGroote M.A."/>
            <person name="Marola J.L."/>
            <person name="Buss S."/>
            <person name="Jones V."/>
            <person name="McNeil M.R."/>
            <person name="Freifeld A.G."/>
            <person name="Elaine Epperson L."/>
            <person name="Hasan N.A."/>
            <person name="Jackson M."/>
            <person name="Iwen P.C."/>
            <person name="Salfinger M."/>
            <person name="Strong M."/>
        </authorList>
    </citation>
    <scope>NUCLEOTIDE SEQUENCE [LARGE SCALE GENOMIC DNA]</scope>
    <source>
        <strain evidence="2 3">ATCC BAA-2683</strain>
    </source>
</reference>
<dbReference type="AlphaFoldDB" id="A0A2S8BNJ5"/>
<accession>A0A2S8BNJ5</accession>
<evidence type="ECO:0000256" key="1">
    <source>
        <dbReference type="SAM" id="MobiDB-lite"/>
    </source>
</evidence>
<dbReference type="Proteomes" id="UP000238296">
    <property type="component" value="Unassembled WGS sequence"/>
</dbReference>
<evidence type="ECO:0000313" key="2">
    <source>
        <dbReference type="EMBL" id="PQM48233.1"/>
    </source>
</evidence>
<gene>
    <name evidence="2" type="ORF">C1Y40_01544</name>
</gene>
<feature type="region of interest" description="Disordered" evidence="1">
    <location>
        <begin position="146"/>
        <end position="189"/>
    </location>
</feature>
<proteinExistence type="predicted"/>
<sequence length="189" mass="20459">MTTALAVERSCALTAVALSDRRRAGVRLISGERRCFGLNSARSLVQVPYPPPVADWTRRTVTCGVALQCSPSKDRIAGYPLHEYAPRRRAALALVEGGVALGWVAERWPGLLAETQRVLPGIEPLDPDLDGAEMLHRAAELTRSGNRCPATRCSDSCRWPPRRTAPWAPRSGAPTAGCRGPRRARTPSG</sequence>
<name>A0A2S8BNJ5_9MYCO</name>
<protein>
    <submittedName>
        <fullName evidence="2">Uncharacterized protein</fullName>
    </submittedName>
</protein>
<organism evidence="2 3">
    <name type="scientific">Mycobacterium talmoniae</name>
    <dbReference type="NCBI Taxonomy" id="1858794"/>
    <lineage>
        <taxon>Bacteria</taxon>
        <taxon>Bacillati</taxon>
        <taxon>Actinomycetota</taxon>
        <taxon>Actinomycetes</taxon>
        <taxon>Mycobacteriales</taxon>
        <taxon>Mycobacteriaceae</taxon>
        <taxon>Mycobacterium</taxon>
    </lineage>
</organism>
<feature type="compositionally biased region" description="Low complexity" evidence="1">
    <location>
        <begin position="158"/>
        <end position="170"/>
    </location>
</feature>
<feature type="compositionally biased region" description="Basic residues" evidence="1">
    <location>
        <begin position="180"/>
        <end position="189"/>
    </location>
</feature>